<name>A0ABD6E8H1_9BILA</name>
<evidence type="ECO:0000256" key="1">
    <source>
        <dbReference type="ARBA" id="ARBA00002838"/>
    </source>
</evidence>
<dbReference type="PANTHER" id="PTHR12861">
    <property type="entry name" value="TRANSLOCON-ASSOCIATED PROTEIN, BETA SUBUNIT PRECURSOR TRAP-BETA SIGNAL SEQUENCE RECEPTOR BETA SUBUNIT"/>
    <property type="match status" value="1"/>
</dbReference>
<evidence type="ECO:0000256" key="10">
    <source>
        <dbReference type="ARBA" id="ARBA00023180"/>
    </source>
</evidence>
<keyword evidence="5 11" id="KW-0812">Transmembrane</keyword>
<evidence type="ECO:0000256" key="8">
    <source>
        <dbReference type="ARBA" id="ARBA00022989"/>
    </source>
</evidence>
<proteinExistence type="inferred from homology"/>
<comment type="subcellular location">
    <subcellularLocation>
        <location evidence="2">Endoplasmic reticulum membrane</location>
        <topology evidence="2">Single-pass type I membrane protein</topology>
    </subcellularLocation>
</comment>
<evidence type="ECO:0000256" key="12">
    <source>
        <dbReference type="SAM" id="SignalP"/>
    </source>
</evidence>
<dbReference type="Proteomes" id="UP001608902">
    <property type="component" value="Unassembled WGS sequence"/>
</dbReference>
<evidence type="ECO:0000313" key="14">
    <source>
        <dbReference type="Proteomes" id="UP001608902"/>
    </source>
</evidence>
<feature type="transmembrane region" description="Helical" evidence="11">
    <location>
        <begin position="160"/>
        <end position="179"/>
    </location>
</feature>
<keyword evidence="10" id="KW-0325">Glycoprotein</keyword>
<dbReference type="EMBL" id="JBGFUD010000095">
    <property type="protein sequence ID" value="MFH4973646.1"/>
    <property type="molecule type" value="Genomic_DNA"/>
</dbReference>
<dbReference type="PANTHER" id="PTHR12861:SF3">
    <property type="entry name" value="TRANSLOCON-ASSOCIATED PROTEIN SUBUNIT BETA"/>
    <property type="match status" value="1"/>
</dbReference>
<dbReference type="PIRSF" id="PIRSF016400">
    <property type="entry name" value="TRAP_beta"/>
    <property type="match status" value="1"/>
</dbReference>
<feature type="chain" id="PRO_5044844394" description="Translocon-associated protein subunit beta" evidence="12">
    <location>
        <begin position="19"/>
        <end position="208"/>
    </location>
</feature>
<comment type="caution">
    <text evidence="13">The sequence shown here is derived from an EMBL/GenBank/DDBJ whole genome shotgun (WGS) entry which is preliminary data.</text>
</comment>
<keyword evidence="6 12" id="KW-0732">Signal</keyword>
<evidence type="ECO:0000256" key="7">
    <source>
        <dbReference type="ARBA" id="ARBA00022824"/>
    </source>
</evidence>
<comment type="similarity">
    <text evidence="3">Belongs to the TRAP-beta family.</text>
</comment>
<evidence type="ECO:0000256" key="3">
    <source>
        <dbReference type="ARBA" id="ARBA00005610"/>
    </source>
</evidence>
<gene>
    <name evidence="13" type="ORF">AB6A40_000355</name>
</gene>
<evidence type="ECO:0000256" key="5">
    <source>
        <dbReference type="ARBA" id="ARBA00022692"/>
    </source>
</evidence>
<keyword evidence="14" id="KW-1185">Reference proteome</keyword>
<reference evidence="13 14" key="1">
    <citation type="submission" date="2024-08" db="EMBL/GenBank/DDBJ databases">
        <title>Gnathostoma spinigerum genome.</title>
        <authorList>
            <person name="Gonzalez-Bertolin B."/>
            <person name="Monzon S."/>
            <person name="Zaballos A."/>
            <person name="Jimenez P."/>
            <person name="Dekumyoy P."/>
            <person name="Varona S."/>
            <person name="Cuesta I."/>
            <person name="Sumanam S."/>
            <person name="Adisakwattana P."/>
            <person name="Gasser R.B."/>
            <person name="Hernandez-Gonzalez A."/>
            <person name="Young N.D."/>
            <person name="Perteguer M.J."/>
        </authorList>
    </citation>
    <scope>NUCLEOTIDE SEQUENCE [LARGE SCALE GENOMIC DNA]</scope>
    <source>
        <strain evidence="13">AL3</strain>
        <tissue evidence="13">Liver</tissue>
    </source>
</reference>
<accession>A0ABD6E8H1</accession>
<organism evidence="13 14">
    <name type="scientific">Gnathostoma spinigerum</name>
    <dbReference type="NCBI Taxonomy" id="75299"/>
    <lineage>
        <taxon>Eukaryota</taxon>
        <taxon>Metazoa</taxon>
        <taxon>Ecdysozoa</taxon>
        <taxon>Nematoda</taxon>
        <taxon>Chromadorea</taxon>
        <taxon>Rhabditida</taxon>
        <taxon>Spirurina</taxon>
        <taxon>Gnathostomatomorpha</taxon>
        <taxon>Gnathostomatoidea</taxon>
        <taxon>Gnathostomatidae</taxon>
        <taxon>Gnathostoma</taxon>
    </lineage>
</organism>
<keyword evidence="9 11" id="KW-0472">Membrane</keyword>
<dbReference type="GO" id="GO:0005789">
    <property type="term" value="C:endoplasmic reticulum membrane"/>
    <property type="evidence" value="ECO:0007669"/>
    <property type="project" value="UniProtKB-SubCell"/>
</dbReference>
<keyword evidence="8 11" id="KW-1133">Transmembrane helix</keyword>
<protein>
    <recommendedName>
        <fullName evidence="4">Translocon-associated protein subunit beta</fullName>
    </recommendedName>
</protein>
<sequence length="208" mass="23773">MGVKELLILLFMSAQCLCLEGSDDISQGLARIIGSKASLSHYAVQGMEYIMQYNLYNVGDQAALKVILDDRDAFPTQGFEIIRGLLQVRWERIAPGVNVSHSVVVRPRAVGSFNYTAALISYYPSEDAREVRIGYTTAPGEGYIYRKQDYDRRFSSNFDVWIIFLILAAFPICVPFVLWHQSKSKYEQEPTNNKKKILVFRLMRMLLL</sequence>
<keyword evidence="7" id="KW-0256">Endoplasmic reticulum</keyword>
<dbReference type="Pfam" id="PF05753">
    <property type="entry name" value="TRAP_beta"/>
    <property type="match status" value="1"/>
</dbReference>
<dbReference type="AlphaFoldDB" id="A0ABD6E8H1"/>
<evidence type="ECO:0000256" key="11">
    <source>
        <dbReference type="SAM" id="Phobius"/>
    </source>
</evidence>
<evidence type="ECO:0000256" key="2">
    <source>
        <dbReference type="ARBA" id="ARBA00004115"/>
    </source>
</evidence>
<comment type="function">
    <text evidence="1">TRAP proteins are part of a complex whose function is to bind calcium to the ER membrane and thereby regulate the retention of ER resident proteins.</text>
</comment>
<feature type="signal peptide" evidence="12">
    <location>
        <begin position="1"/>
        <end position="18"/>
    </location>
</feature>
<evidence type="ECO:0000256" key="4">
    <source>
        <dbReference type="ARBA" id="ARBA00021110"/>
    </source>
</evidence>
<evidence type="ECO:0000256" key="6">
    <source>
        <dbReference type="ARBA" id="ARBA00022729"/>
    </source>
</evidence>
<evidence type="ECO:0000313" key="13">
    <source>
        <dbReference type="EMBL" id="MFH4973646.1"/>
    </source>
</evidence>
<evidence type="ECO:0000256" key="9">
    <source>
        <dbReference type="ARBA" id="ARBA00023136"/>
    </source>
</evidence>
<dbReference type="InterPro" id="IPR008856">
    <property type="entry name" value="TRAP_beta"/>
</dbReference>